<dbReference type="GO" id="GO:0016042">
    <property type="term" value="P:lipid catabolic process"/>
    <property type="evidence" value="ECO:0007669"/>
    <property type="project" value="UniProtKB-KW"/>
</dbReference>
<feature type="active site" description="Charge relay system" evidence="8">
    <location>
        <position position="367"/>
    </location>
</feature>
<dbReference type="Gene3D" id="3.40.50.1820">
    <property type="entry name" value="alpha/beta hydrolase"/>
    <property type="match status" value="1"/>
</dbReference>
<dbReference type="PANTHER" id="PTHR11005">
    <property type="entry name" value="LYSOSOMAL ACID LIPASE-RELATED"/>
    <property type="match status" value="1"/>
</dbReference>
<evidence type="ECO:0000256" key="7">
    <source>
        <dbReference type="PIRNR" id="PIRNR000862"/>
    </source>
</evidence>
<evidence type="ECO:0000313" key="12">
    <source>
        <dbReference type="EnsemblPlants" id="Pp3c3_34940V3.1"/>
    </source>
</evidence>
<dbReference type="FunCoup" id="A0A2K1KX94">
    <property type="interactions" value="1000"/>
</dbReference>
<accession>A0A2K1KX94</accession>
<keyword evidence="3 7" id="KW-0378">Hydrolase</keyword>
<sequence length="410" mass="46491">MATNIFHLQFATVVLVLTAICADGWESCPKKEKGMCSMVLDGTGYACREYTVETEDGFLLGLQRISPAIERSNVTKRLPVVLQHGLLQGGDNWVLNFPGQSLGFILADEGFDVWIANGRGTRWSHGHRRYSKHDRRYWDWTWDELAQYDLPALFEFIMTATGSKVFYVGHSQGTITGLASFTHQAVTDMLAAAALLSPISYLDHISSKFINNAALYHIDILVKSMGFREFNVRNEVGVQLMDRVCQEIDCRDLLATITGPNCCFNRTRIPYYLQFEPHSTSLKNLAHLAQMIRRGTFCKYDYGYLGNLQHYQSLFPPAYDLTAIPRSLPLWMAYGDNDALADPVDVLRTVKQLRRKPEIVVLPDYGHLDFIFSINAKGDLYDSMIAFFRSHADRCEQDITQVTRVPESSV</sequence>
<dbReference type="STRING" id="3218.A0A2K1KX94"/>
<dbReference type="Gramene" id="Pp3c3_34940V3.1">
    <property type="protein sequence ID" value="Pp3c3_34940V3.1"/>
    <property type="gene ID" value="Pp3c3_34940"/>
</dbReference>
<dbReference type="Pfam" id="PF04083">
    <property type="entry name" value="Abhydro_lipase"/>
    <property type="match status" value="1"/>
</dbReference>
<dbReference type="Gramene" id="Pp3c3_34940V3.2">
    <property type="protein sequence ID" value="Pp3c3_34940V3.2"/>
    <property type="gene ID" value="Pp3c3_34940"/>
</dbReference>
<reference evidence="12" key="3">
    <citation type="submission" date="2020-12" db="UniProtKB">
        <authorList>
            <consortium name="EnsemblPlants"/>
        </authorList>
    </citation>
    <scope>IDENTIFICATION</scope>
</reference>
<evidence type="ECO:0000313" key="13">
    <source>
        <dbReference type="Proteomes" id="UP000006727"/>
    </source>
</evidence>
<feature type="signal peptide" evidence="9">
    <location>
        <begin position="1"/>
        <end position="22"/>
    </location>
</feature>
<dbReference type="FunFam" id="3.40.50.1820:FF:000057">
    <property type="entry name" value="Lipase"/>
    <property type="match status" value="1"/>
</dbReference>
<feature type="domain" description="Partial AB-hydrolase lipase" evidence="10">
    <location>
        <begin position="43"/>
        <end position="96"/>
    </location>
</feature>
<dbReference type="InterPro" id="IPR025483">
    <property type="entry name" value="Lipase_euk"/>
</dbReference>
<keyword evidence="4 7" id="KW-0442">Lipid degradation</keyword>
<evidence type="ECO:0000256" key="2">
    <source>
        <dbReference type="ARBA" id="ARBA00022729"/>
    </source>
</evidence>
<gene>
    <name evidence="12" type="primary">LOC112280454</name>
    <name evidence="11" type="ORF">PHYPA_005386</name>
</gene>
<comment type="similarity">
    <text evidence="1 7">Belongs to the AB hydrolase superfamily. Lipase family.</text>
</comment>
<dbReference type="AlphaFoldDB" id="A0A2K1KX94"/>
<evidence type="ECO:0000256" key="5">
    <source>
        <dbReference type="ARBA" id="ARBA00023098"/>
    </source>
</evidence>
<dbReference type="EnsemblPlants" id="Pp3c3_34940V3.1">
    <property type="protein sequence ID" value="Pp3c3_34940V3.1"/>
    <property type="gene ID" value="Pp3c3_34940"/>
</dbReference>
<dbReference type="EMBL" id="ABEU02000003">
    <property type="protein sequence ID" value="PNR58391.1"/>
    <property type="molecule type" value="Genomic_DNA"/>
</dbReference>
<keyword evidence="6" id="KW-0325">Glycoprotein</keyword>
<protein>
    <recommendedName>
        <fullName evidence="7">Lipase</fullName>
    </recommendedName>
</protein>
<keyword evidence="5" id="KW-0443">Lipid metabolism</keyword>
<organism evidence="11">
    <name type="scientific">Physcomitrium patens</name>
    <name type="common">Spreading-leaved earth moss</name>
    <name type="synonym">Physcomitrella patens</name>
    <dbReference type="NCBI Taxonomy" id="3218"/>
    <lineage>
        <taxon>Eukaryota</taxon>
        <taxon>Viridiplantae</taxon>
        <taxon>Streptophyta</taxon>
        <taxon>Embryophyta</taxon>
        <taxon>Bryophyta</taxon>
        <taxon>Bryophytina</taxon>
        <taxon>Bryopsida</taxon>
        <taxon>Funariidae</taxon>
        <taxon>Funariales</taxon>
        <taxon>Funariaceae</taxon>
        <taxon>Physcomitrium</taxon>
    </lineage>
</organism>
<proteinExistence type="inferred from homology"/>
<name>A0A2K1KX94_PHYPA</name>
<dbReference type="OMA" id="LGIEMCQ"/>
<feature type="active site" description="Nucleophile" evidence="8">
    <location>
        <position position="171"/>
    </location>
</feature>
<dbReference type="PIRSF" id="PIRSF000862">
    <property type="entry name" value="Steryl_ester_lip"/>
    <property type="match status" value="1"/>
</dbReference>
<evidence type="ECO:0000256" key="3">
    <source>
        <dbReference type="ARBA" id="ARBA00022801"/>
    </source>
</evidence>
<evidence type="ECO:0000259" key="10">
    <source>
        <dbReference type="Pfam" id="PF04083"/>
    </source>
</evidence>
<dbReference type="EnsemblPlants" id="Pp3c3_34940V3.2">
    <property type="protein sequence ID" value="Pp3c3_34940V3.2"/>
    <property type="gene ID" value="Pp3c3_34940"/>
</dbReference>
<dbReference type="InterPro" id="IPR029058">
    <property type="entry name" value="AB_hydrolase_fold"/>
</dbReference>
<evidence type="ECO:0000313" key="11">
    <source>
        <dbReference type="EMBL" id="PNR58391.1"/>
    </source>
</evidence>
<evidence type="ECO:0000256" key="9">
    <source>
        <dbReference type="SAM" id="SignalP"/>
    </source>
</evidence>
<evidence type="ECO:0000256" key="4">
    <source>
        <dbReference type="ARBA" id="ARBA00022963"/>
    </source>
</evidence>
<dbReference type="OrthoDB" id="9974421at2759"/>
<dbReference type="InterPro" id="IPR006693">
    <property type="entry name" value="AB_hydrolase_lipase"/>
</dbReference>
<reference evidence="11 13" key="1">
    <citation type="journal article" date="2008" name="Science">
        <title>The Physcomitrella genome reveals evolutionary insights into the conquest of land by plants.</title>
        <authorList>
            <person name="Rensing S."/>
            <person name="Lang D."/>
            <person name="Zimmer A."/>
            <person name="Terry A."/>
            <person name="Salamov A."/>
            <person name="Shapiro H."/>
            <person name="Nishiyama T."/>
            <person name="Perroud P.-F."/>
            <person name="Lindquist E."/>
            <person name="Kamisugi Y."/>
            <person name="Tanahashi T."/>
            <person name="Sakakibara K."/>
            <person name="Fujita T."/>
            <person name="Oishi K."/>
            <person name="Shin-I T."/>
            <person name="Kuroki Y."/>
            <person name="Toyoda A."/>
            <person name="Suzuki Y."/>
            <person name="Hashimoto A."/>
            <person name="Yamaguchi K."/>
            <person name="Sugano A."/>
            <person name="Kohara Y."/>
            <person name="Fujiyama A."/>
            <person name="Anterola A."/>
            <person name="Aoki S."/>
            <person name="Ashton N."/>
            <person name="Barbazuk W.B."/>
            <person name="Barker E."/>
            <person name="Bennetzen J."/>
            <person name="Bezanilla M."/>
            <person name="Blankenship R."/>
            <person name="Cho S.H."/>
            <person name="Dutcher S."/>
            <person name="Estelle M."/>
            <person name="Fawcett J.A."/>
            <person name="Gundlach H."/>
            <person name="Hanada K."/>
            <person name="Heyl A."/>
            <person name="Hicks K.A."/>
            <person name="Hugh J."/>
            <person name="Lohr M."/>
            <person name="Mayer K."/>
            <person name="Melkozernov A."/>
            <person name="Murata T."/>
            <person name="Nelson D."/>
            <person name="Pils B."/>
            <person name="Prigge M."/>
            <person name="Reiss B."/>
            <person name="Renner T."/>
            <person name="Rombauts S."/>
            <person name="Rushton P."/>
            <person name="Sanderfoot A."/>
            <person name="Schween G."/>
            <person name="Shiu S.-H."/>
            <person name="Stueber K."/>
            <person name="Theodoulou F.L."/>
            <person name="Tu H."/>
            <person name="Van de Peer Y."/>
            <person name="Verrier P.J."/>
            <person name="Waters E."/>
            <person name="Wood A."/>
            <person name="Yang L."/>
            <person name="Cove D."/>
            <person name="Cuming A."/>
            <person name="Hasebe M."/>
            <person name="Lucas S."/>
            <person name="Mishler D.B."/>
            <person name="Reski R."/>
            <person name="Grigoriev I."/>
            <person name="Quatrano R.S."/>
            <person name="Boore J.L."/>
        </authorList>
    </citation>
    <scope>NUCLEOTIDE SEQUENCE [LARGE SCALE GENOMIC DNA]</scope>
    <source>
        <strain evidence="12 13">cv. Gransden 2004</strain>
    </source>
</reference>
<evidence type="ECO:0000256" key="8">
    <source>
        <dbReference type="PIRSR" id="PIRSR000862-1"/>
    </source>
</evidence>
<dbReference type="GO" id="GO:0016298">
    <property type="term" value="F:lipase activity"/>
    <property type="evidence" value="ECO:0000318"/>
    <property type="project" value="GO_Central"/>
</dbReference>
<dbReference type="KEGG" id="ppp:112280454"/>
<dbReference type="GO" id="GO:0006629">
    <property type="term" value="P:lipid metabolic process"/>
    <property type="evidence" value="ECO:0000318"/>
    <property type="project" value="GO_Central"/>
</dbReference>
<keyword evidence="2 9" id="KW-0732">Signal</keyword>
<evidence type="ECO:0000256" key="6">
    <source>
        <dbReference type="ARBA" id="ARBA00023180"/>
    </source>
</evidence>
<dbReference type="GeneID" id="112280454"/>
<dbReference type="SUPFAM" id="SSF53474">
    <property type="entry name" value="alpha/beta-Hydrolases"/>
    <property type="match status" value="1"/>
</dbReference>
<dbReference type="RefSeq" id="XP_024371740.1">
    <property type="nucleotide sequence ID" value="XM_024515972.2"/>
</dbReference>
<reference evidence="11 13" key="2">
    <citation type="journal article" date="2018" name="Plant J.">
        <title>The Physcomitrella patens chromosome-scale assembly reveals moss genome structure and evolution.</title>
        <authorList>
            <person name="Lang D."/>
            <person name="Ullrich K.K."/>
            <person name="Murat F."/>
            <person name="Fuchs J."/>
            <person name="Jenkins J."/>
            <person name="Haas F.B."/>
            <person name="Piednoel M."/>
            <person name="Gundlach H."/>
            <person name="Van Bel M."/>
            <person name="Meyberg R."/>
            <person name="Vives C."/>
            <person name="Morata J."/>
            <person name="Symeonidi A."/>
            <person name="Hiss M."/>
            <person name="Muchero W."/>
            <person name="Kamisugi Y."/>
            <person name="Saleh O."/>
            <person name="Blanc G."/>
            <person name="Decker E.L."/>
            <person name="van Gessel N."/>
            <person name="Grimwood J."/>
            <person name="Hayes R.D."/>
            <person name="Graham S.W."/>
            <person name="Gunter L.E."/>
            <person name="McDaniel S.F."/>
            <person name="Hoernstein S.N.W."/>
            <person name="Larsson A."/>
            <person name="Li F.W."/>
            <person name="Perroud P.F."/>
            <person name="Phillips J."/>
            <person name="Ranjan P."/>
            <person name="Rokshar D.S."/>
            <person name="Rothfels C.J."/>
            <person name="Schneider L."/>
            <person name="Shu S."/>
            <person name="Stevenson D.W."/>
            <person name="Thummler F."/>
            <person name="Tillich M."/>
            <person name="Villarreal Aguilar J.C."/>
            <person name="Widiez T."/>
            <person name="Wong G.K."/>
            <person name="Wymore A."/>
            <person name="Zhang Y."/>
            <person name="Zimmer A.D."/>
            <person name="Quatrano R.S."/>
            <person name="Mayer K.F.X."/>
            <person name="Goodstein D."/>
            <person name="Casacuberta J.M."/>
            <person name="Vandepoele K."/>
            <person name="Reski R."/>
            <person name="Cuming A.C."/>
            <person name="Tuskan G.A."/>
            <person name="Maumus F."/>
            <person name="Salse J."/>
            <person name="Schmutz J."/>
            <person name="Rensing S.A."/>
        </authorList>
    </citation>
    <scope>NUCLEOTIDE SEQUENCE [LARGE SCALE GENOMIC DNA]</scope>
    <source>
        <strain evidence="12 13">cv. Gransden 2004</strain>
    </source>
</reference>
<keyword evidence="13" id="KW-1185">Reference proteome</keyword>
<feature type="active site" description="Charge relay system" evidence="8">
    <location>
        <position position="338"/>
    </location>
</feature>
<feature type="chain" id="PRO_5043158423" description="Lipase" evidence="9">
    <location>
        <begin position="23"/>
        <end position="410"/>
    </location>
</feature>
<dbReference type="PaxDb" id="3218-PP1S112_145V6.1"/>
<dbReference type="Proteomes" id="UP000006727">
    <property type="component" value="Chromosome 3"/>
</dbReference>
<evidence type="ECO:0000256" key="1">
    <source>
        <dbReference type="ARBA" id="ARBA00010701"/>
    </source>
</evidence>